<evidence type="ECO:0000256" key="1">
    <source>
        <dbReference type="ARBA" id="ARBA00002521"/>
    </source>
</evidence>
<dbReference type="AlphaFoldDB" id="A0A7G9GVZ8"/>
<evidence type="ECO:0000313" key="9">
    <source>
        <dbReference type="EMBL" id="QNM14980.1"/>
    </source>
</evidence>
<comment type="subunit">
    <text evidence="6">Monomer.</text>
</comment>
<dbReference type="KEGG" id="fho:H9Q81_08530"/>
<dbReference type="Pfam" id="PF00557">
    <property type="entry name" value="Peptidase_M24"/>
    <property type="match status" value="1"/>
</dbReference>
<feature type="binding site" evidence="6">
    <location>
        <position position="110"/>
    </location>
    <ligand>
        <name>a divalent metal cation</name>
        <dbReference type="ChEBI" id="CHEBI:60240"/>
        <label>1</label>
    </ligand>
</feature>
<comment type="cofactor">
    <cofactor evidence="6">
        <name>Co(2+)</name>
        <dbReference type="ChEBI" id="CHEBI:48828"/>
    </cofactor>
    <cofactor evidence="6">
        <name>Zn(2+)</name>
        <dbReference type="ChEBI" id="CHEBI:29105"/>
    </cofactor>
    <cofactor evidence="6">
        <name>Mn(2+)</name>
        <dbReference type="ChEBI" id="CHEBI:29035"/>
    </cofactor>
    <cofactor evidence="6">
        <name>Fe(2+)</name>
        <dbReference type="ChEBI" id="CHEBI:29033"/>
    </cofactor>
    <text evidence="6">Binds 2 divalent metal cations per subunit. Has a high-affinity and a low affinity metal-binding site. The true nature of the physiological cofactor is under debate. The enzyme is active with cobalt, zinc, manganese or divalent iron ions. Most likely, methionine aminopeptidases function as mononuclear Fe(2+)-metalloproteases under physiological conditions, and the catalytically relevant metal-binding site has been assigned to the histidine-containing high-affinity site.</text>
</comment>
<evidence type="ECO:0000256" key="6">
    <source>
        <dbReference type="HAMAP-Rule" id="MF_01974"/>
    </source>
</evidence>
<feature type="binding site" evidence="6">
    <location>
        <position position="110"/>
    </location>
    <ligand>
        <name>a divalent metal cation</name>
        <dbReference type="ChEBI" id="CHEBI:60240"/>
        <label>2</label>
        <note>catalytic</note>
    </ligand>
</feature>
<feature type="binding site" evidence="6">
    <location>
        <position position="99"/>
    </location>
    <ligand>
        <name>a divalent metal cation</name>
        <dbReference type="ChEBI" id="CHEBI:60240"/>
        <label>1</label>
    </ligand>
</feature>
<evidence type="ECO:0000256" key="5">
    <source>
        <dbReference type="ARBA" id="ARBA00022801"/>
    </source>
</evidence>
<evidence type="ECO:0000256" key="2">
    <source>
        <dbReference type="ARBA" id="ARBA00022438"/>
    </source>
</evidence>
<dbReference type="GO" id="GO:0070006">
    <property type="term" value="F:metalloaminopeptidase activity"/>
    <property type="evidence" value="ECO:0007669"/>
    <property type="project" value="UniProtKB-UniRule"/>
</dbReference>
<organism evidence="9 10">
    <name type="scientific">Fusobacterium hominis</name>
    <dbReference type="NCBI Taxonomy" id="2764326"/>
    <lineage>
        <taxon>Bacteria</taxon>
        <taxon>Fusobacteriati</taxon>
        <taxon>Fusobacteriota</taxon>
        <taxon>Fusobacteriia</taxon>
        <taxon>Fusobacteriales</taxon>
        <taxon>Fusobacteriaceae</taxon>
        <taxon>Fusobacterium</taxon>
    </lineage>
</organism>
<feature type="binding site" evidence="6">
    <location>
        <position position="180"/>
    </location>
    <ligand>
        <name>substrate</name>
    </ligand>
</feature>
<dbReference type="PRINTS" id="PR00599">
    <property type="entry name" value="MAPEPTIDASE"/>
</dbReference>
<dbReference type="HAMAP" id="MF_01974">
    <property type="entry name" value="MetAP_1"/>
    <property type="match status" value="1"/>
</dbReference>
<evidence type="ECO:0000256" key="4">
    <source>
        <dbReference type="ARBA" id="ARBA00022723"/>
    </source>
</evidence>
<evidence type="ECO:0000256" key="7">
    <source>
        <dbReference type="RuleBase" id="RU003653"/>
    </source>
</evidence>
<name>A0A7G9GVZ8_9FUSO</name>
<dbReference type="PANTHER" id="PTHR43330">
    <property type="entry name" value="METHIONINE AMINOPEPTIDASE"/>
    <property type="match status" value="1"/>
</dbReference>
<evidence type="ECO:0000256" key="3">
    <source>
        <dbReference type="ARBA" id="ARBA00022670"/>
    </source>
</evidence>
<dbReference type="InterPro" id="IPR001714">
    <property type="entry name" value="Pept_M24_MAP"/>
</dbReference>
<comment type="similarity">
    <text evidence="6">Belongs to the peptidase M24A family. Methionine aminopeptidase type 1 subfamily.</text>
</comment>
<dbReference type="InterPro" id="IPR002467">
    <property type="entry name" value="Pept_M24A_MAP1"/>
</dbReference>
<reference evidence="9 10" key="1">
    <citation type="submission" date="2020-08" db="EMBL/GenBank/DDBJ databases">
        <authorList>
            <person name="Liu C."/>
            <person name="Sun Q."/>
        </authorList>
    </citation>
    <scope>NUCLEOTIDE SEQUENCE [LARGE SCALE GENOMIC DNA]</scope>
    <source>
        <strain evidence="9 10">NSJ-57</strain>
    </source>
</reference>
<dbReference type="InterPro" id="IPR000994">
    <property type="entry name" value="Pept_M24"/>
</dbReference>
<feature type="binding site" evidence="6">
    <location>
        <position position="82"/>
    </location>
    <ligand>
        <name>substrate</name>
    </ligand>
</feature>
<comment type="catalytic activity">
    <reaction evidence="6 7">
        <text>Release of N-terminal amino acids, preferentially methionine, from peptides and arylamides.</text>
        <dbReference type="EC" id="3.4.11.18"/>
    </reaction>
</comment>
<feature type="binding site" evidence="6">
    <location>
        <position position="173"/>
    </location>
    <ligand>
        <name>a divalent metal cation</name>
        <dbReference type="ChEBI" id="CHEBI:60240"/>
        <label>2</label>
        <note>catalytic</note>
    </ligand>
</feature>
<dbReference type="Proteomes" id="UP000515913">
    <property type="component" value="Chromosome"/>
</dbReference>
<dbReference type="GO" id="GO:0004239">
    <property type="term" value="F:initiator methionyl aminopeptidase activity"/>
    <property type="evidence" value="ECO:0007669"/>
    <property type="project" value="UniProtKB-UniRule"/>
</dbReference>
<dbReference type="EMBL" id="CP060637">
    <property type="protein sequence ID" value="QNM14980.1"/>
    <property type="molecule type" value="Genomic_DNA"/>
</dbReference>
<comment type="function">
    <text evidence="1 6">Removes the N-terminal methionine from nascent proteins. The N-terminal methionine is often cleaved when the second residue in the primary sequence is small and uncharged (Met-Ala-, Cys, Gly, Pro, Ser, Thr, or Val). Requires deformylation of the N(alpha)-formylated initiator methionine before it can be hydrolyzed.</text>
</comment>
<dbReference type="GO" id="GO:0005829">
    <property type="term" value="C:cytosol"/>
    <property type="evidence" value="ECO:0007669"/>
    <property type="project" value="TreeGrafter"/>
</dbReference>
<feature type="binding site" evidence="6">
    <location>
        <position position="237"/>
    </location>
    <ligand>
        <name>a divalent metal cation</name>
        <dbReference type="ChEBI" id="CHEBI:60240"/>
        <label>2</label>
        <note>catalytic</note>
    </ligand>
</feature>
<feature type="domain" description="Peptidase M24" evidence="8">
    <location>
        <begin position="12"/>
        <end position="242"/>
    </location>
</feature>
<dbReference type="GO" id="GO:0006508">
    <property type="term" value="P:proteolysis"/>
    <property type="evidence" value="ECO:0007669"/>
    <property type="project" value="UniProtKB-KW"/>
</dbReference>
<dbReference type="RefSeq" id="WP_101474531.1">
    <property type="nucleotide sequence ID" value="NZ_CP060637.1"/>
</dbReference>
<dbReference type="NCBIfam" id="TIGR00500">
    <property type="entry name" value="met_pdase_I"/>
    <property type="match status" value="1"/>
</dbReference>
<keyword evidence="2 6" id="KW-0031">Aminopeptidase</keyword>
<keyword evidence="3 6" id="KW-0645">Protease</keyword>
<dbReference type="PROSITE" id="PS00680">
    <property type="entry name" value="MAP_1"/>
    <property type="match status" value="1"/>
</dbReference>
<evidence type="ECO:0000259" key="8">
    <source>
        <dbReference type="Pfam" id="PF00557"/>
    </source>
</evidence>
<sequence length="254" mass="27812">MALIKTLEDIKEIKKANQIIARLYTDILPKYIKPGISTFEIDKIVDDYIRSQGAIPGCIGVPGIYEPFPAATCISVNEEVVHGIPNGRILQDGDIVSIDTVTILNGYYGDSARTYAVGNIDDEAKKLLEVTEKSRTIGIENAIVGNRLGDIGHAIQQYVEKNGFSVVRDYAGHGVGHKMHEDPMVPNFGRSGRGFKIQEGMVLAIEPMVNVGTYKLNMKDDGWTVVTKDGKRSAHFEHSIAIVDGKAIILSELD</sequence>
<accession>A0A7G9GVZ8</accession>
<dbReference type="InterPro" id="IPR036005">
    <property type="entry name" value="Creatinase/aminopeptidase-like"/>
</dbReference>
<dbReference type="PANTHER" id="PTHR43330:SF27">
    <property type="entry name" value="METHIONINE AMINOPEPTIDASE"/>
    <property type="match status" value="1"/>
</dbReference>
<dbReference type="CDD" id="cd01086">
    <property type="entry name" value="MetAP1"/>
    <property type="match status" value="1"/>
</dbReference>
<dbReference type="GO" id="GO:0046872">
    <property type="term" value="F:metal ion binding"/>
    <property type="evidence" value="ECO:0007669"/>
    <property type="project" value="UniProtKB-UniRule"/>
</dbReference>
<gene>
    <name evidence="6 9" type="primary">map</name>
    <name evidence="9" type="ORF">H9Q81_08530</name>
</gene>
<dbReference type="EC" id="3.4.11.18" evidence="6 7"/>
<evidence type="ECO:0000313" key="10">
    <source>
        <dbReference type="Proteomes" id="UP000515913"/>
    </source>
</evidence>
<keyword evidence="4 6" id="KW-0479">Metal-binding</keyword>
<proteinExistence type="inferred from homology"/>
<dbReference type="Gene3D" id="3.90.230.10">
    <property type="entry name" value="Creatinase/methionine aminopeptidase superfamily"/>
    <property type="match status" value="1"/>
</dbReference>
<protein>
    <recommendedName>
        <fullName evidence="6 7">Methionine aminopeptidase</fullName>
        <shortName evidence="6">MAP</shortName>
        <shortName evidence="6">MetAP</shortName>
        <ecNumber evidence="6 7">3.4.11.18</ecNumber>
    </recommendedName>
    <alternativeName>
        <fullName evidence="6">Peptidase M</fullName>
    </alternativeName>
</protein>
<feature type="binding site" evidence="6">
    <location>
        <position position="206"/>
    </location>
    <ligand>
        <name>a divalent metal cation</name>
        <dbReference type="ChEBI" id="CHEBI:60240"/>
        <label>2</label>
        <note>catalytic</note>
    </ligand>
</feature>
<dbReference type="SUPFAM" id="SSF55920">
    <property type="entry name" value="Creatinase/aminopeptidase"/>
    <property type="match status" value="1"/>
</dbReference>
<keyword evidence="10" id="KW-1185">Reference proteome</keyword>
<keyword evidence="5 6" id="KW-0378">Hydrolase</keyword>
<feature type="binding site" evidence="6">
    <location>
        <position position="237"/>
    </location>
    <ligand>
        <name>a divalent metal cation</name>
        <dbReference type="ChEBI" id="CHEBI:60240"/>
        <label>1</label>
    </ligand>
</feature>